<keyword evidence="5" id="KW-1185">Reference proteome</keyword>
<proteinExistence type="predicted"/>
<dbReference type="Pfam" id="PF01408">
    <property type="entry name" value="GFO_IDH_MocA"/>
    <property type="match status" value="1"/>
</dbReference>
<dbReference type="EMBL" id="JACVVX010000001">
    <property type="protein sequence ID" value="MBD0414201.1"/>
    <property type="molecule type" value="Genomic_DNA"/>
</dbReference>
<evidence type="ECO:0000256" key="1">
    <source>
        <dbReference type="ARBA" id="ARBA00023002"/>
    </source>
</evidence>
<dbReference type="SUPFAM" id="SSF55347">
    <property type="entry name" value="Glyceraldehyde-3-phosphate dehydrogenase-like, C-terminal domain"/>
    <property type="match status" value="1"/>
</dbReference>
<reference evidence="4" key="1">
    <citation type="submission" date="2020-09" db="EMBL/GenBank/DDBJ databases">
        <title>Genome seq and assembly of Tianweitania sp.</title>
        <authorList>
            <person name="Chhetri G."/>
        </authorList>
    </citation>
    <scope>NUCLEOTIDE SEQUENCE</scope>
    <source>
        <strain evidence="4">Rool2</strain>
    </source>
</reference>
<organism evidence="4 5">
    <name type="scientific">Oryzicola mucosus</name>
    <dbReference type="NCBI Taxonomy" id="2767425"/>
    <lineage>
        <taxon>Bacteria</taxon>
        <taxon>Pseudomonadati</taxon>
        <taxon>Pseudomonadota</taxon>
        <taxon>Alphaproteobacteria</taxon>
        <taxon>Hyphomicrobiales</taxon>
        <taxon>Phyllobacteriaceae</taxon>
        <taxon>Oryzicola</taxon>
    </lineage>
</organism>
<dbReference type="GO" id="GO:0016491">
    <property type="term" value="F:oxidoreductase activity"/>
    <property type="evidence" value="ECO:0007669"/>
    <property type="project" value="UniProtKB-KW"/>
</dbReference>
<dbReference type="PANTHER" id="PTHR43818">
    <property type="entry name" value="BCDNA.GH03377"/>
    <property type="match status" value="1"/>
</dbReference>
<sequence>MARKNLGVGVIGCGNISKAYFELAPLFKGIEMRTCADINADAAKARAQEFGLRAESVEGLLRSDDIDIVVNLTVPAAHYQVSREVLDAGKHLYSEKPFVLDVEEGLDLGKLAAGKGLRIGSAPDTFLGGAHQQARHLVDSGALGRITSGSCTVMNHGMEHWHPNPDFFFLKGGGPILDLGPYYLANLIQLIGPISKVAALATIPARERTISSKPRAGEKIPVETPTTIMALLEFANGAAVSFNASWDVWKHGHAPMELYGELGSLMVPDPNFFGGALGYTKADKPVKKLPKWEHPFGVPNQKHSNGMMANYRTAGLADMALAILEDRPHRCSFELALHAVEAMTGILASGDTGAFVAMTTTCDRPEALGVKEARRMMV</sequence>
<keyword evidence="1" id="KW-0560">Oxidoreductase</keyword>
<comment type="caution">
    <text evidence="4">The sequence shown here is derived from an EMBL/GenBank/DDBJ whole genome shotgun (WGS) entry which is preliminary data.</text>
</comment>
<evidence type="ECO:0000313" key="5">
    <source>
        <dbReference type="Proteomes" id="UP000643405"/>
    </source>
</evidence>
<evidence type="ECO:0000259" key="3">
    <source>
        <dbReference type="Pfam" id="PF22725"/>
    </source>
</evidence>
<dbReference type="InterPro" id="IPR050463">
    <property type="entry name" value="Gfo/Idh/MocA_oxidrdct_glycsds"/>
</dbReference>
<dbReference type="Gene3D" id="3.40.50.720">
    <property type="entry name" value="NAD(P)-binding Rossmann-like Domain"/>
    <property type="match status" value="1"/>
</dbReference>
<dbReference type="AlphaFoldDB" id="A0A8J6PIL0"/>
<evidence type="ECO:0000259" key="2">
    <source>
        <dbReference type="Pfam" id="PF01408"/>
    </source>
</evidence>
<evidence type="ECO:0000313" key="4">
    <source>
        <dbReference type="EMBL" id="MBD0414201.1"/>
    </source>
</evidence>
<dbReference type="SUPFAM" id="SSF51735">
    <property type="entry name" value="NAD(P)-binding Rossmann-fold domains"/>
    <property type="match status" value="1"/>
</dbReference>
<dbReference type="InterPro" id="IPR000683">
    <property type="entry name" value="Gfo/Idh/MocA-like_OxRdtase_N"/>
</dbReference>
<feature type="domain" description="GFO/IDH/MocA-like oxidoreductase" evidence="3">
    <location>
        <begin position="131"/>
        <end position="265"/>
    </location>
</feature>
<dbReference type="PANTHER" id="PTHR43818:SF11">
    <property type="entry name" value="BCDNA.GH03377"/>
    <property type="match status" value="1"/>
</dbReference>
<protein>
    <submittedName>
        <fullName evidence="4">Gfo/Idh/MocA family oxidoreductase</fullName>
    </submittedName>
</protein>
<accession>A0A8J6PIL0</accession>
<name>A0A8J6PIL0_9HYPH</name>
<dbReference type="GO" id="GO:0000166">
    <property type="term" value="F:nucleotide binding"/>
    <property type="evidence" value="ECO:0007669"/>
    <property type="project" value="InterPro"/>
</dbReference>
<feature type="domain" description="Gfo/Idh/MocA-like oxidoreductase N-terminal" evidence="2">
    <location>
        <begin position="7"/>
        <end position="119"/>
    </location>
</feature>
<dbReference type="InterPro" id="IPR036291">
    <property type="entry name" value="NAD(P)-bd_dom_sf"/>
</dbReference>
<dbReference type="InterPro" id="IPR055170">
    <property type="entry name" value="GFO_IDH_MocA-like_dom"/>
</dbReference>
<dbReference type="Proteomes" id="UP000643405">
    <property type="component" value="Unassembled WGS sequence"/>
</dbReference>
<dbReference type="RefSeq" id="WP_188163571.1">
    <property type="nucleotide sequence ID" value="NZ_JACVVX010000001.1"/>
</dbReference>
<gene>
    <name evidence="4" type="ORF">ICI42_05995</name>
</gene>
<dbReference type="Gene3D" id="3.30.360.10">
    <property type="entry name" value="Dihydrodipicolinate Reductase, domain 2"/>
    <property type="match status" value="1"/>
</dbReference>
<dbReference type="Pfam" id="PF22725">
    <property type="entry name" value="GFO_IDH_MocA_C3"/>
    <property type="match status" value="1"/>
</dbReference>